<dbReference type="EMBL" id="JAECZO010000021">
    <property type="protein sequence ID" value="KAK7201859.1"/>
    <property type="molecule type" value="Genomic_DNA"/>
</dbReference>
<evidence type="ECO:0000313" key="3">
    <source>
        <dbReference type="Proteomes" id="UP001430356"/>
    </source>
</evidence>
<feature type="compositionally biased region" description="Low complexity" evidence="1">
    <location>
        <begin position="230"/>
        <end position="242"/>
    </location>
</feature>
<feature type="compositionally biased region" description="Low complexity" evidence="1">
    <location>
        <begin position="1681"/>
        <end position="1696"/>
    </location>
</feature>
<feature type="region of interest" description="Disordered" evidence="1">
    <location>
        <begin position="1796"/>
        <end position="1844"/>
    </location>
</feature>
<feature type="region of interest" description="Disordered" evidence="1">
    <location>
        <begin position="1322"/>
        <end position="1406"/>
    </location>
</feature>
<feature type="region of interest" description="Disordered" evidence="1">
    <location>
        <begin position="288"/>
        <end position="386"/>
    </location>
</feature>
<comment type="caution">
    <text evidence="2">The sequence shown here is derived from an EMBL/GenBank/DDBJ whole genome shotgun (WGS) entry which is preliminary data.</text>
</comment>
<feature type="region of interest" description="Disordered" evidence="1">
    <location>
        <begin position="514"/>
        <end position="538"/>
    </location>
</feature>
<feature type="compositionally biased region" description="Low complexity" evidence="1">
    <location>
        <begin position="288"/>
        <end position="314"/>
    </location>
</feature>
<evidence type="ECO:0000313" key="2">
    <source>
        <dbReference type="EMBL" id="KAK7201859.1"/>
    </source>
</evidence>
<proteinExistence type="predicted"/>
<feature type="region of interest" description="Disordered" evidence="1">
    <location>
        <begin position="1936"/>
        <end position="1966"/>
    </location>
</feature>
<feature type="compositionally biased region" description="Gly residues" evidence="1">
    <location>
        <begin position="1332"/>
        <end position="1342"/>
    </location>
</feature>
<feature type="compositionally biased region" description="Basic residues" evidence="1">
    <location>
        <begin position="1949"/>
        <end position="1959"/>
    </location>
</feature>
<feature type="compositionally biased region" description="Basic and acidic residues" evidence="1">
    <location>
        <begin position="1387"/>
        <end position="1398"/>
    </location>
</feature>
<feature type="region of interest" description="Disordered" evidence="1">
    <location>
        <begin position="181"/>
        <end position="253"/>
    </location>
</feature>
<protein>
    <submittedName>
        <fullName evidence="2">Uncharacterized protein</fullName>
    </submittedName>
</protein>
<accession>A0AAW0F857</accession>
<feature type="compositionally biased region" description="Low complexity" evidence="1">
    <location>
        <begin position="1257"/>
        <end position="1272"/>
    </location>
</feature>
<gene>
    <name evidence="2" type="ORF">NESM_000253200</name>
</gene>
<feature type="compositionally biased region" description="Polar residues" evidence="1">
    <location>
        <begin position="1152"/>
        <end position="1167"/>
    </location>
</feature>
<sequence>MAAFTPSTGLVGVETRIFSIVSDDDNREGIAPQPQMLAQQQQQQQQLRSAVTGATTTSFGAGSWKAFGVTRLIPCSPGRPRLGVGVEHAHAHGTTTPAAAVTAAAASAAPSVSHLPRAAPPGNRHAGGHAYAAAHGGARRTLPPAGAAAVAAATHAGSPAASVLLRHSHGGTTRILYADGPVETITTPPPAGTSIASALRSPMSGAAHRRPWGSGDRRGRVPTSPHRGGAAAAPPQAPSRLPSSPPPEAAAATAAAPWLLESFNAVAQVHQWPLPPLPEPAAIAPQWSGLVSSSSSRPSTPGEEASAATAATESRPTRIFPAEVANTVAPQQQQQQQQQQPGAMDLAVPLPPPKRRKPPRPLSAADSGSGSGSGASVSGRDEEDGDYASGCTAAFLTSVSAEPPVMLTAASASRHGRGGGGGGVHRVVAAAPSRDHGASSYNSSNEASEAADPISTVIAAMQRTVRAELAAEQRAGAQTFASRYARDITASPSIFSLRFPFRPLSELCGFASSGASSPSMTTPSSASSPTNGKTPDVLLPDAQSTTPCGFSVPELLHDRLLPRETPALQHKLSELYTIRGLIDARDSTACRFVVAFVWFVLLRCRKAHREQSLVDGFRRLTRAFADVFPHIPLDEAPPPLDVLEQLLVELITCARYSSHVAAAADATANAAAAAAATAAAAAAAATSVSMFAGTLDITSGAVSLQSTSRSREAAAAAVSAASGAAVAVAPVTVPLRFRLSDHGGATFFPLLLSPAWSKLINASGGGGGDDGSSGDGGGHADVPGRYTLSTPQLPVHQSPPAHQMHRAAGERGVLPSDEGLAILCRVYHDLWLHHSEYVQLCLYEDLLYRQLARLFGTFVMHLHQAAMNTTTMATATATTATHTAAASASPLGTPPAATWSTATGAGEGGNRASTSTTTANTATIAATTTAVAAAAAVTPVVKDSILDSLLLLIAHATYYNCVFCFPNDVYAGLFDDDFRADVVRWLSFCCHGVVLTHVQVRRWPTPAKGDYADAQLKRKAAVEHELAVLGLLSAKDQQQQQQQHQYPVSPRVAVAAGGQTVSSFAGAATAGQVATSLVLTSDDGAYDVGDVAANSECRLAYQLDRYGRSAALHVAELERCMARLQRRHMAAIGSLHGGHGSQRRLMRGSATALRTPSGSRRGSTASVTAVPPLHRTASNLSETSASPSAVSPAARASRANKQQRSEVSNPLAVSRTASVAVDTSTATRDSASTAAPSSILPMLDPRGVGGGGGGSRSGSRQSGLTLLSGGAARRQRGRRTPVAAAAPHRDHNEELRAQFRTSAAAPVDKSLVTLAAELARAGQRNPANTTTAGGGGVGGGGAASRLALHHTGRRQSASPPPSARRQSRGGGGGEAAAPGETASTGKGDGERPTTEGSRRRQRQTSSAGSLLSSYPLCVSPTSICEYWLAMLLRAPCWWTTRTALATAAAVAGAEAATSPAALQQQSAQLVLWSSNPTGADGRAIPAQDLCRLGLEPWRALFTGVVVVPPISDEAQQAAQRIRVYGRTLPRQQARLYRMAELQLLHHRQYCLPPALTAITTVVSPVSGAASPLAFVLPAMAAFEQDASAGCLATPRVVSTPRVAPPPSAATDALGLSAATLPLVPPITPKDAAALAASTTTAMLAVAAASATPSAAHVRRRGIGETYVGSTSPFFLHFSSSFASTSSRGSPGSASGRAGDRERGRWPAPQRRGHGHGATGDEGHSSAGADTGDADAGLDGAATSPRSRGGAAALPALATASHRAPADAQGLSPLSPSAATTTTTTTTGAALAGLASTPSTFSSEVDSSRQHHHQHHTQHSPRRRRRSLDGDSRSGGGETRSAVLHQSNTFAITAIRREEAKLRPHRLGPVKAEALRRRAQLLTDMDTIGKRDRVSRQVYVVQHLQLSNAMAYTQSEAMMRRYRAHGRLALERLACSSSGGGGETGEAAPGHHRHHHHRHTAAAAAAAVSRAVAEKAKDFNL</sequence>
<feature type="compositionally biased region" description="Low complexity" evidence="1">
    <location>
        <begin position="1726"/>
        <end position="1760"/>
    </location>
</feature>
<feature type="region of interest" description="Disordered" evidence="1">
    <location>
        <begin position="1134"/>
        <end position="1292"/>
    </location>
</feature>
<feature type="compositionally biased region" description="Low complexity" evidence="1">
    <location>
        <begin position="362"/>
        <end position="378"/>
    </location>
</feature>
<name>A0AAW0F857_9TRYP</name>
<feature type="compositionally biased region" description="Low complexity" evidence="1">
    <location>
        <begin position="514"/>
        <end position="530"/>
    </location>
</feature>
<organism evidence="2 3">
    <name type="scientific">Novymonas esmeraldas</name>
    <dbReference type="NCBI Taxonomy" id="1808958"/>
    <lineage>
        <taxon>Eukaryota</taxon>
        <taxon>Discoba</taxon>
        <taxon>Euglenozoa</taxon>
        <taxon>Kinetoplastea</taxon>
        <taxon>Metakinetoplastina</taxon>
        <taxon>Trypanosomatida</taxon>
        <taxon>Trypanosomatidae</taxon>
        <taxon>Novymonas</taxon>
    </lineage>
</organism>
<feature type="compositionally biased region" description="Basic residues" evidence="1">
    <location>
        <begin position="1809"/>
        <end position="1825"/>
    </location>
</feature>
<feature type="compositionally biased region" description="Low complexity" evidence="1">
    <location>
        <begin position="1375"/>
        <end position="1385"/>
    </location>
</feature>
<feature type="compositionally biased region" description="Low complexity" evidence="1">
    <location>
        <begin position="1184"/>
        <end position="1199"/>
    </location>
</feature>
<feature type="region of interest" description="Disordered" evidence="1">
    <location>
        <begin position="1681"/>
        <end position="1782"/>
    </location>
</feature>
<feature type="compositionally biased region" description="Low complexity" evidence="1">
    <location>
        <begin position="1770"/>
        <end position="1782"/>
    </location>
</feature>
<feature type="compositionally biased region" description="Gly residues" evidence="1">
    <location>
        <begin position="763"/>
        <end position="779"/>
    </location>
</feature>
<dbReference type="Proteomes" id="UP001430356">
    <property type="component" value="Unassembled WGS sequence"/>
</dbReference>
<feature type="compositionally biased region" description="Gly residues" evidence="1">
    <location>
        <begin position="1247"/>
        <end position="1256"/>
    </location>
</feature>
<keyword evidence="3" id="KW-1185">Reference proteome</keyword>
<evidence type="ECO:0000256" key="1">
    <source>
        <dbReference type="SAM" id="MobiDB-lite"/>
    </source>
</evidence>
<feature type="region of interest" description="Disordered" evidence="1">
    <location>
        <begin position="763"/>
        <end position="789"/>
    </location>
</feature>
<feature type="compositionally biased region" description="Low complexity" evidence="1">
    <location>
        <begin position="331"/>
        <end position="340"/>
    </location>
</feature>
<reference evidence="2 3" key="1">
    <citation type="journal article" date="2021" name="MBio">
        <title>A New Model Trypanosomatid, Novymonas esmeraldas: Genomic Perception of Its 'Candidatus Pandoraea novymonadis' Endosymbiont.</title>
        <authorList>
            <person name="Zakharova A."/>
            <person name="Saura A."/>
            <person name="Butenko A."/>
            <person name="Podesvova L."/>
            <person name="Warmusova S."/>
            <person name="Kostygov A.Y."/>
            <person name="Nenarokova A."/>
            <person name="Lukes J."/>
            <person name="Opperdoes F.R."/>
            <person name="Yurchenko V."/>
        </authorList>
    </citation>
    <scope>NUCLEOTIDE SEQUENCE [LARGE SCALE GENOMIC DNA]</scope>
    <source>
        <strain evidence="2 3">E262AT.01</strain>
    </source>
</reference>
<feature type="region of interest" description="Disordered" evidence="1">
    <location>
        <begin position="884"/>
        <end position="916"/>
    </location>
</feature>
<feature type="compositionally biased region" description="Low complexity" evidence="1">
    <location>
        <begin position="1212"/>
        <end position="1238"/>
    </location>
</feature>